<dbReference type="EMBL" id="UINC01013182">
    <property type="protein sequence ID" value="SVA57113.1"/>
    <property type="molecule type" value="Genomic_DNA"/>
</dbReference>
<feature type="transmembrane region" description="Helical" evidence="2">
    <location>
        <begin position="433"/>
        <end position="450"/>
    </location>
</feature>
<keyword evidence="2" id="KW-1133">Transmembrane helix</keyword>
<feature type="compositionally biased region" description="Acidic residues" evidence="1">
    <location>
        <begin position="504"/>
        <end position="515"/>
    </location>
</feature>
<organism evidence="3">
    <name type="scientific">marine metagenome</name>
    <dbReference type="NCBI Taxonomy" id="408172"/>
    <lineage>
        <taxon>unclassified sequences</taxon>
        <taxon>metagenomes</taxon>
        <taxon>ecological metagenomes</taxon>
    </lineage>
</organism>
<feature type="compositionally biased region" description="Acidic residues" evidence="1">
    <location>
        <begin position="482"/>
        <end position="492"/>
    </location>
</feature>
<feature type="region of interest" description="Disordered" evidence="1">
    <location>
        <begin position="476"/>
        <end position="515"/>
    </location>
</feature>
<evidence type="ECO:0008006" key="4">
    <source>
        <dbReference type="Google" id="ProtNLM"/>
    </source>
</evidence>
<evidence type="ECO:0000256" key="2">
    <source>
        <dbReference type="SAM" id="Phobius"/>
    </source>
</evidence>
<accession>A0A381WYT0</accession>
<reference evidence="3" key="1">
    <citation type="submission" date="2018-05" db="EMBL/GenBank/DDBJ databases">
        <authorList>
            <person name="Lanie J.A."/>
            <person name="Ng W.-L."/>
            <person name="Kazmierczak K.M."/>
            <person name="Andrzejewski T.M."/>
            <person name="Davidsen T.M."/>
            <person name="Wayne K.J."/>
            <person name="Tettelin H."/>
            <person name="Glass J.I."/>
            <person name="Rusch D."/>
            <person name="Podicherti R."/>
            <person name="Tsui H.-C.T."/>
            <person name="Winkler M.E."/>
        </authorList>
    </citation>
    <scope>NUCLEOTIDE SEQUENCE</scope>
</reference>
<evidence type="ECO:0000313" key="3">
    <source>
        <dbReference type="EMBL" id="SVA57113.1"/>
    </source>
</evidence>
<proteinExistence type="predicted"/>
<keyword evidence="2" id="KW-0472">Membrane</keyword>
<gene>
    <name evidence="3" type="ORF">METZ01_LOCUS109967</name>
</gene>
<protein>
    <recommendedName>
        <fullName evidence="4">Fibronectin type-III domain-containing protein</fullName>
    </recommendedName>
</protein>
<evidence type="ECO:0000256" key="1">
    <source>
        <dbReference type="SAM" id="MobiDB-lite"/>
    </source>
</evidence>
<keyword evidence="2" id="KW-0812">Transmembrane</keyword>
<name>A0A381WYT0_9ZZZZ</name>
<sequence length="573" mass="62105">MLEKGVAYWIGVVAADDWGNANLNDVLVVDATPISNTAGVGQPPARVEGLRGWDHPSDDGTAIDIVWNRSLAADFSHYVIWVSDYPLNDLTEIWAECSDDLSSCGLLEVDQRQIGGALQMQITVTTALYGSTVATLTSEPITPSIPLYVTITTHDILGNVHLTGMEEHMVLVSPLDNRGDISPPDRLGVPILNDRSPDDGDAMFVTFPESEASDLHEYWIYAAAGAPFDSIGNMDPAMVVKRGDQIPVLLEALSNGQPLAPSVPIWVAVVPVDSSGNYWDNNLQPEMISLIDENSRDPGLHLAEITGIRANWNPSGDHVEIRWDDSNDPQIESYMVFVSLEPFEIASEATLVGTIKDPTTMMILSDIEGESVDNAATHWLAIVGFDGEVHRLAVDSLEVRPWSEASFGSSEGGEGGAGESWYDQLMSGDMNTLIAMVSAVMILIGALLVIRPRQQAAPEPWEMGVLEVELEEQMSREAAGLSDDDFEDDLIVDDGPSFSSTQDAELEEQDDADVPDASEAVIDELLGVSSDDADIDNLDDMADDLDFDNLDDMAEGLNEADEDVDPSFLDDIL</sequence>
<dbReference type="AlphaFoldDB" id="A0A381WYT0"/>